<protein>
    <submittedName>
        <fullName evidence="1">Uncharacterized protein</fullName>
    </submittedName>
</protein>
<accession>A0A382E5T1</accession>
<evidence type="ECO:0000313" key="1">
    <source>
        <dbReference type="EMBL" id="SVB45351.1"/>
    </source>
</evidence>
<gene>
    <name evidence="1" type="ORF">METZ01_LOCUS198205</name>
</gene>
<dbReference type="AlphaFoldDB" id="A0A382E5T1"/>
<name>A0A382E5T1_9ZZZZ</name>
<sequence>MVPAFARQLSTGDTPNRMVFVYVPNGIVMNAWTPVTQQPITPLPTQLPR</sequence>
<feature type="non-terminal residue" evidence="1">
    <location>
        <position position="49"/>
    </location>
</feature>
<dbReference type="EMBL" id="UINC01042556">
    <property type="protein sequence ID" value="SVB45351.1"/>
    <property type="molecule type" value="Genomic_DNA"/>
</dbReference>
<organism evidence="1">
    <name type="scientific">marine metagenome</name>
    <dbReference type="NCBI Taxonomy" id="408172"/>
    <lineage>
        <taxon>unclassified sequences</taxon>
        <taxon>metagenomes</taxon>
        <taxon>ecological metagenomes</taxon>
    </lineage>
</organism>
<proteinExistence type="predicted"/>
<reference evidence="1" key="1">
    <citation type="submission" date="2018-05" db="EMBL/GenBank/DDBJ databases">
        <authorList>
            <person name="Lanie J.A."/>
            <person name="Ng W.-L."/>
            <person name="Kazmierczak K.M."/>
            <person name="Andrzejewski T.M."/>
            <person name="Davidsen T.M."/>
            <person name="Wayne K.J."/>
            <person name="Tettelin H."/>
            <person name="Glass J.I."/>
            <person name="Rusch D."/>
            <person name="Podicherti R."/>
            <person name="Tsui H.-C.T."/>
            <person name="Winkler M.E."/>
        </authorList>
    </citation>
    <scope>NUCLEOTIDE SEQUENCE</scope>
</reference>